<dbReference type="InterPro" id="IPR036388">
    <property type="entry name" value="WH-like_DNA-bd_sf"/>
</dbReference>
<dbReference type="EMBL" id="CP080467">
    <property type="protein sequence ID" value="UNO49611.1"/>
    <property type="molecule type" value="Genomic_DNA"/>
</dbReference>
<dbReference type="PANTHER" id="PTHR43537:SF24">
    <property type="entry name" value="GLUCONATE OPERON TRANSCRIPTIONAL REPRESSOR"/>
    <property type="match status" value="1"/>
</dbReference>
<evidence type="ECO:0000313" key="5">
    <source>
        <dbReference type="Proteomes" id="UP000829401"/>
    </source>
</evidence>
<dbReference type="RefSeq" id="WP_021297206.1">
    <property type="nucleotide sequence ID" value="NZ_AURB01000146.1"/>
</dbReference>
<dbReference type="KEGG" id="aaco:K1I37_03450"/>
<dbReference type="PROSITE" id="PS50949">
    <property type="entry name" value="HTH_GNTR"/>
    <property type="match status" value="1"/>
</dbReference>
<dbReference type="Gene3D" id="1.20.120.530">
    <property type="entry name" value="GntR ligand-binding domain-like"/>
    <property type="match status" value="1"/>
</dbReference>
<dbReference type="Pfam" id="PF00392">
    <property type="entry name" value="GntR"/>
    <property type="match status" value="1"/>
</dbReference>
<dbReference type="InterPro" id="IPR036390">
    <property type="entry name" value="WH_DNA-bd_sf"/>
</dbReference>
<dbReference type="SMART" id="SM00345">
    <property type="entry name" value="HTH_GNTR"/>
    <property type="match status" value="1"/>
</dbReference>
<dbReference type="OrthoDB" id="114741at2"/>
<proteinExistence type="predicted"/>
<dbReference type="PANTHER" id="PTHR43537">
    <property type="entry name" value="TRANSCRIPTIONAL REGULATOR, GNTR FAMILY"/>
    <property type="match status" value="1"/>
</dbReference>
<dbReference type="STRING" id="1356854.N007_10775"/>
<dbReference type="CDD" id="cd07377">
    <property type="entry name" value="WHTH_GntR"/>
    <property type="match status" value="1"/>
</dbReference>
<dbReference type="SMART" id="SM00895">
    <property type="entry name" value="FCD"/>
    <property type="match status" value="1"/>
</dbReference>
<evidence type="ECO:0000313" key="4">
    <source>
        <dbReference type="EMBL" id="UNO49611.1"/>
    </source>
</evidence>
<reference evidence="5" key="1">
    <citation type="journal article" date="2022" name="G3 (Bethesda)">
        <title>Unveiling the complete genome sequence of Alicyclobacillus acidoterrestris DSM 3922T, a taint-producing strain.</title>
        <authorList>
            <person name="Leonardo I.C."/>
            <person name="Barreto Crespo M.T."/>
            <person name="Gaspar F.B."/>
        </authorList>
    </citation>
    <scope>NUCLEOTIDE SEQUENCE [LARGE SCALE GENOMIC DNA]</scope>
    <source>
        <strain evidence="5">DSM 3922</strain>
    </source>
</reference>
<organism evidence="4 5">
    <name type="scientific">Alicyclobacillus acidoterrestris (strain ATCC 49025 / DSM 3922 / CIP 106132 / NCIMB 13137 / GD3B)</name>
    <dbReference type="NCBI Taxonomy" id="1356854"/>
    <lineage>
        <taxon>Bacteria</taxon>
        <taxon>Bacillati</taxon>
        <taxon>Bacillota</taxon>
        <taxon>Bacilli</taxon>
        <taxon>Bacillales</taxon>
        <taxon>Alicyclobacillaceae</taxon>
        <taxon>Alicyclobacillus</taxon>
    </lineage>
</organism>
<keyword evidence="2" id="KW-0238">DNA-binding</keyword>
<accession>A0A9E7CYY4</accession>
<evidence type="ECO:0000256" key="3">
    <source>
        <dbReference type="ARBA" id="ARBA00023163"/>
    </source>
</evidence>
<sequence>MEIRKPQPAYQQVYDYLFKQIIEGDLSPGVKLSEERLAAELNISRTPIREAIIRLEHEGLLRNKSVVQFTPKEIKDSYEIRILLEGHAAKVAATQMSQQDKDFLRTLMEQSHTADFESVMKTNTLFHNAIVRSCGNDQITQLIDRMQSIILLCRKDIVKNRAELPHEHHEIYEAILRGDGEAAEQLMQAHLQQNLQNFLDSLPDDSRLSMI</sequence>
<accession>T0BUT3</accession>
<dbReference type="eggNOG" id="COG1802">
    <property type="taxonomic scope" value="Bacteria"/>
</dbReference>
<dbReference type="InterPro" id="IPR008920">
    <property type="entry name" value="TF_FadR/GntR_C"/>
</dbReference>
<gene>
    <name evidence="4" type="ORF">K1I37_03450</name>
</gene>
<keyword evidence="5" id="KW-1185">Reference proteome</keyword>
<protein>
    <submittedName>
        <fullName evidence="4">GntR family transcriptional regulator</fullName>
    </submittedName>
</protein>
<dbReference type="GO" id="GO:0003700">
    <property type="term" value="F:DNA-binding transcription factor activity"/>
    <property type="evidence" value="ECO:0007669"/>
    <property type="project" value="InterPro"/>
</dbReference>
<dbReference type="SUPFAM" id="SSF48008">
    <property type="entry name" value="GntR ligand-binding domain-like"/>
    <property type="match status" value="1"/>
</dbReference>
<dbReference type="InterPro" id="IPR000524">
    <property type="entry name" value="Tscrpt_reg_HTH_GntR"/>
</dbReference>
<name>T0BUT3_ALIAG</name>
<dbReference type="InterPro" id="IPR011711">
    <property type="entry name" value="GntR_C"/>
</dbReference>
<dbReference type="Pfam" id="PF07729">
    <property type="entry name" value="FCD"/>
    <property type="match status" value="1"/>
</dbReference>
<evidence type="ECO:0000256" key="2">
    <source>
        <dbReference type="ARBA" id="ARBA00023125"/>
    </source>
</evidence>
<dbReference type="GO" id="GO:0003677">
    <property type="term" value="F:DNA binding"/>
    <property type="evidence" value="ECO:0007669"/>
    <property type="project" value="UniProtKB-KW"/>
</dbReference>
<keyword evidence="3" id="KW-0804">Transcription</keyword>
<keyword evidence="1" id="KW-0805">Transcription regulation</keyword>
<dbReference type="PRINTS" id="PR00035">
    <property type="entry name" value="HTHGNTR"/>
</dbReference>
<dbReference type="SUPFAM" id="SSF46785">
    <property type="entry name" value="Winged helix' DNA-binding domain"/>
    <property type="match status" value="1"/>
</dbReference>
<dbReference type="Gene3D" id="1.10.10.10">
    <property type="entry name" value="Winged helix-like DNA-binding domain superfamily/Winged helix DNA-binding domain"/>
    <property type="match status" value="1"/>
</dbReference>
<dbReference type="AlphaFoldDB" id="T0BUT3"/>
<evidence type="ECO:0000256" key="1">
    <source>
        <dbReference type="ARBA" id="ARBA00023015"/>
    </source>
</evidence>
<dbReference type="Proteomes" id="UP000829401">
    <property type="component" value="Chromosome"/>
</dbReference>